<dbReference type="GO" id="GO:0031591">
    <property type="term" value="P:wybutosine biosynthetic process"/>
    <property type="evidence" value="ECO:0007669"/>
    <property type="project" value="TreeGrafter"/>
</dbReference>
<dbReference type="PROSITE" id="PS51684">
    <property type="entry name" value="SAM_MT_TRM5_TYW2"/>
    <property type="match status" value="1"/>
</dbReference>
<dbReference type="Pfam" id="PF25133">
    <property type="entry name" value="TYW2_N_2"/>
    <property type="match status" value="1"/>
</dbReference>
<dbReference type="AlphaFoldDB" id="A0AA36AWJ3"/>
<evidence type="ECO:0000256" key="3">
    <source>
        <dbReference type="ARBA" id="ARBA00017179"/>
    </source>
</evidence>
<sequence>MYQLTSAVIVPAQKAQRIRQFLENKCLIDAKFRLKHLESDRVAIPLLSVDQELLHKTLSDYFSLGDGCDFELKMVKMMPSKRSLLRSPYQLLIQGLEKLLTDHGYILNKELELDIAKKWEWHEDLVMLPKNSFKHEIWAQFGSELWETISNCLQCKRLARKEVISNNDYRRPQVTLLLGNSGWVRHVDNGIRYHYDVTKCMLSAGNITEKLRISTFDCRHETIVDLYSGIGYFTLPYLVHAKASMVHACEWNPDAVHALRENLKLNKVEDRCIIHFGDNKKVCPHGVADRVNLGLLPSSREGWLPACLSLKSDIGGILHIHENVSTASSNKSEEIRMRIQNRAAEAAAELSATLQGQTPSLPLYRNINQHCGGNSSSSSSTSSIPRQSYLPNDFGKYSMEENYTTDSDDGDIIKIYETLNSDQPLSEKQLQRQEKWEEWAADVAASIRHILEELHCKPWATIVKHIEHVKPYAPHIDHLVLDLECRPAETFSHAGMNY</sequence>
<dbReference type="InterPro" id="IPR056745">
    <property type="entry name" value="TYW2_N"/>
</dbReference>
<dbReference type="GO" id="GO:0005737">
    <property type="term" value="C:cytoplasm"/>
    <property type="evidence" value="ECO:0007669"/>
    <property type="project" value="TreeGrafter"/>
</dbReference>
<dbReference type="PANTHER" id="PTHR23245">
    <property type="entry name" value="TRNA METHYLTRANSFERASE"/>
    <property type="match status" value="1"/>
</dbReference>
<name>A0AA36AWJ3_OCTVU</name>
<dbReference type="EC" id="2.5.1.114" evidence="2"/>
<evidence type="ECO:0000259" key="11">
    <source>
        <dbReference type="PROSITE" id="PS51684"/>
    </source>
</evidence>
<dbReference type="InterPro" id="IPR030382">
    <property type="entry name" value="MeTrfase_TRM5/TYW2"/>
</dbReference>
<evidence type="ECO:0000313" key="12">
    <source>
        <dbReference type="EMBL" id="CAI9723616.1"/>
    </source>
</evidence>
<dbReference type="Proteomes" id="UP001162480">
    <property type="component" value="Chromosome 5"/>
</dbReference>
<protein>
    <recommendedName>
        <fullName evidence="3">tRNA wybutosine-synthesizing protein 2 homolog</fullName>
        <ecNumber evidence="2">2.5.1.114</ecNumber>
    </recommendedName>
    <alternativeName>
        <fullName evidence="8">tRNA(Phe) (4-demethylwyosine(37)-C(7)) aminocarboxypropyltransferase</fullName>
    </alternativeName>
</protein>
<keyword evidence="6" id="KW-0949">S-adenosyl-L-methionine</keyword>
<dbReference type="InterPro" id="IPR056743">
    <property type="entry name" value="TRM5-TYW2-like_MTfase"/>
</dbReference>
<accession>A0AA36AWJ3</accession>
<evidence type="ECO:0000256" key="2">
    <source>
        <dbReference type="ARBA" id="ARBA00012265"/>
    </source>
</evidence>
<dbReference type="SUPFAM" id="SSF53335">
    <property type="entry name" value="S-adenosyl-L-methionine-dependent methyltransferases"/>
    <property type="match status" value="1"/>
</dbReference>
<dbReference type="FunFam" id="3.40.50.150:FF:000131">
    <property type="entry name" value="tRNA wybutosine-synthesizing protein 2/3/4"/>
    <property type="match status" value="1"/>
</dbReference>
<dbReference type="InterPro" id="IPR029063">
    <property type="entry name" value="SAM-dependent_MTases_sf"/>
</dbReference>
<comment type="catalytic activity">
    <reaction evidence="10">
        <text>4-demethylwyosine(37) in tRNA(Phe) + S-adenosyl-L-methionine = 4-demethyl-7-[(3S)-3-amino-3-carboxypropyl]wyosine(37) in tRNA(Phe) + S-methyl-5'-thioadenosine + H(+)</text>
        <dbReference type="Rhea" id="RHEA:36355"/>
        <dbReference type="Rhea" id="RHEA-COMP:10164"/>
        <dbReference type="Rhea" id="RHEA-COMP:10378"/>
        <dbReference type="ChEBI" id="CHEBI:15378"/>
        <dbReference type="ChEBI" id="CHEBI:17509"/>
        <dbReference type="ChEBI" id="CHEBI:59789"/>
        <dbReference type="ChEBI" id="CHEBI:64315"/>
        <dbReference type="ChEBI" id="CHEBI:73550"/>
        <dbReference type="EC" id="2.5.1.114"/>
    </reaction>
</comment>
<gene>
    <name evidence="12" type="ORF">OCTVUL_1B016687</name>
</gene>
<dbReference type="Pfam" id="PF25132">
    <property type="entry name" value="TYW2_N"/>
    <property type="match status" value="1"/>
</dbReference>
<keyword evidence="13" id="KW-1185">Reference proteome</keyword>
<keyword evidence="7" id="KW-0819">tRNA processing</keyword>
<evidence type="ECO:0000313" key="13">
    <source>
        <dbReference type="Proteomes" id="UP001162480"/>
    </source>
</evidence>
<evidence type="ECO:0000256" key="6">
    <source>
        <dbReference type="ARBA" id="ARBA00022691"/>
    </source>
</evidence>
<dbReference type="Pfam" id="PF02475">
    <property type="entry name" value="TRM5-TYW2_MTfase"/>
    <property type="match status" value="1"/>
</dbReference>
<comment type="pathway">
    <text evidence="1">tRNA modification; wybutosine-tRNA(Phe) biosynthesis.</text>
</comment>
<feature type="domain" description="SAM-dependent methyltransferase TRM5/TYW2-type" evidence="11">
    <location>
        <begin position="119"/>
        <end position="487"/>
    </location>
</feature>
<reference evidence="12" key="1">
    <citation type="submission" date="2023-08" db="EMBL/GenBank/DDBJ databases">
        <authorList>
            <person name="Alioto T."/>
            <person name="Alioto T."/>
            <person name="Gomez Garrido J."/>
        </authorList>
    </citation>
    <scope>NUCLEOTIDE SEQUENCE</scope>
</reference>
<evidence type="ECO:0000256" key="10">
    <source>
        <dbReference type="ARBA" id="ARBA00049400"/>
    </source>
</evidence>
<evidence type="ECO:0000256" key="7">
    <source>
        <dbReference type="ARBA" id="ARBA00022694"/>
    </source>
</evidence>
<dbReference type="GO" id="GO:0030488">
    <property type="term" value="P:tRNA methylation"/>
    <property type="evidence" value="ECO:0007669"/>
    <property type="project" value="TreeGrafter"/>
</dbReference>
<evidence type="ECO:0000256" key="1">
    <source>
        <dbReference type="ARBA" id="ARBA00004797"/>
    </source>
</evidence>
<dbReference type="CDD" id="cd02440">
    <property type="entry name" value="AdoMet_MTases"/>
    <property type="match status" value="1"/>
</dbReference>
<proteinExistence type="predicted"/>
<dbReference type="GO" id="GO:0102522">
    <property type="term" value="F:tRNA 4-demethylwyosine alpha-amino-alpha-carboxypropyltransferase activity"/>
    <property type="evidence" value="ECO:0007669"/>
    <property type="project" value="UniProtKB-EC"/>
</dbReference>
<dbReference type="PANTHER" id="PTHR23245:SF25">
    <property type="entry name" value="TRNA WYBUTOSINE-SYNTHESIZING PROTEIN 2 HOMOLOG"/>
    <property type="match status" value="1"/>
</dbReference>
<evidence type="ECO:0000256" key="8">
    <source>
        <dbReference type="ARBA" id="ARBA00031315"/>
    </source>
</evidence>
<keyword evidence="4" id="KW-0489">Methyltransferase</keyword>
<dbReference type="InterPro" id="IPR056744">
    <property type="entry name" value="TRM5/TYW2-like_N"/>
</dbReference>
<evidence type="ECO:0000256" key="9">
    <source>
        <dbReference type="ARBA" id="ARBA00037786"/>
    </source>
</evidence>
<dbReference type="GO" id="GO:0008175">
    <property type="term" value="F:tRNA methyltransferase activity"/>
    <property type="evidence" value="ECO:0007669"/>
    <property type="project" value="TreeGrafter"/>
</dbReference>
<comment type="function">
    <text evidence="9">S-adenosyl-L-methionine-dependent transferase that acts as a component of the wybutosine biosynthesis pathway. Wybutosine is a hyper modified guanosine with a tricyclic base found at the 3'-position adjacent to the anticodon of eukaryotic phenylalanine tRNA. Catalyzes the transfer of the alpha-amino-alpha-carboxypropyl (acp) group from S-adenosyl-L-methionine to the C-7 position of 4-demethylwyosine (imG-14) to produce wybutosine-86.</text>
</comment>
<dbReference type="EMBL" id="OX597818">
    <property type="protein sequence ID" value="CAI9723616.1"/>
    <property type="molecule type" value="Genomic_DNA"/>
</dbReference>
<evidence type="ECO:0000256" key="5">
    <source>
        <dbReference type="ARBA" id="ARBA00022679"/>
    </source>
</evidence>
<organism evidence="12 13">
    <name type="scientific">Octopus vulgaris</name>
    <name type="common">Common octopus</name>
    <dbReference type="NCBI Taxonomy" id="6645"/>
    <lineage>
        <taxon>Eukaryota</taxon>
        <taxon>Metazoa</taxon>
        <taxon>Spiralia</taxon>
        <taxon>Lophotrochozoa</taxon>
        <taxon>Mollusca</taxon>
        <taxon>Cephalopoda</taxon>
        <taxon>Coleoidea</taxon>
        <taxon>Octopodiformes</taxon>
        <taxon>Octopoda</taxon>
        <taxon>Incirrata</taxon>
        <taxon>Octopodidae</taxon>
        <taxon>Octopus</taxon>
    </lineage>
</organism>
<evidence type="ECO:0000256" key="4">
    <source>
        <dbReference type="ARBA" id="ARBA00022603"/>
    </source>
</evidence>
<keyword evidence="5" id="KW-0808">Transferase</keyword>
<dbReference type="Gene3D" id="3.40.50.150">
    <property type="entry name" value="Vaccinia Virus protein VP39"/>
    <property type="match status" value="2"/>
</dbReference>